<keyword evidence="1 2" id="KW-1015">Disulfide bond</keyword>
<evidence type="ECO:0000313" key="10">
    <source>
        <dbReference type="Proteomes" id="UP000749559"/>
    </source>
</evidence>
<dbReference type="AlphaFoldDB" id="A0A8S4N162"/>
<dbReference type="EMBL" id="CAIIXF020000001">
    <property type="protein sequence ID" value="CAH1774526.1"/>
    <property type="molecule type" value="Genomic_DNA"/>
</dbReference>
<sequence>MRLQVYILIVVYTRSIFCDCGTQLENGGTCICFENNWRDTSGFSRRDGIADCPENTLLEGTVVSFDICQSECNGDTSCKAFGYNFFEWKCTKWNKPSSECPSMNLTSPHTNYYTKDSFNEDADVYGENTEKRCFLSSAVITKTHEEADTYCKAYGGRLATMTYDVTFYISQHPFQTLVNNPTVTTWTNGRLQYGNITWADGSTDGWTNWEAGEADLENTYGDDWCVVMKYSETAIGMQWRLAHCCEQHNLICEFVEEKCHYETHLYTVNTGGIARSSTRYNTFEECAQSCLDISVCSGARWNIIMKVCQRFSSSPPTGLISSSDYHMMFPSCPGSGDPCSSDPCQNAGTCHRGYGGSSYTCSCNKGFTGENCETSSGLCPEDWLYYGDACYHGFKGSSSWMNARSLCKENAANLVSMTSCDEYYFVEEIVKPRASLNDFWIGLQRKWNWTDGQQSQFKAWDINSAPSYGNGACAVLSHTNGKWFDQDCLTAANYICKKAGQSCDTGNGWSFYADGCYKKFFTSTFNDAEANCILENAHLVHVRNTDENQMLYTNFTSDNTDIWIGFFNTENYVWFDDSDITWWQDTAAIDTNYVCGISNSGIWKTQDCIATHDYICKQKLDPAFSTPEPTTVATTVATTTTTAVPTSVATTTPTTIPTTVSTTEPSTVLTTVASTVPTTFPILVAITVPSTFPSTVETTVPTTVPTTVETTEPTTVPTTVETTEPTTVPSTVETTEPTTTYTASGFVAVTTVKSSTTTIEPTTEIITESMTVTTFKPSTLPIAEPTTPTTIVSSTAQASARATNQTTKIVTESSPQQSVSTTKFDESTAFPTIIESKESQKLTRFLEKMLKERNEEKVYRPAKKMVFVPEEAKMAVAIGVPPIIVVIIILGLIFILDVPRVALDLVQAVKNIKRSLTSMFVK</sequence>
<keyword evidence="4" id="KW-1133">Transmembrane helix</keyword>
<dbReference type="InterPro" id="IPR050111">
    <property type="entry name" value="C-type_lectin/snaclec_domain"/>
</dbReference>
<dbReference type="CDD" id="cd00037">
    <property type="entry name" value="CLECT"/>
    <property type="match status" value="3"/>
</dbReference>
<feature type="domain" description="C-type lectin" evidence="7">
    <location>
        <begin position="386"/>
        <end position="497"/>
    </location>
</feature>
<dbReference type="Gene3D" id="2.10.25.10">
    <property type="entry name" value="Laminin"/>
    <property type="match status" value="1"/>
</dbReference>
<evidence type="ECO:0000259" key="6">
    <source>
        <dbReference type="PROSITE" id="PS50026"/>
    </source>
</evidence>
<evidence type="ECO:0000313" key="9">
    <source>
        <dbReference type="EMBL" id="CAH1774526.1"/>
    </source>
</evidence>
<evidence type="ECO:0000256" key="3">
    <source>
        <dbReference type="SAM" id="MobiDB-lite"/>
    </source>
</evidence>
<dbReference type="InterPro" id="IPR016187">
    <property type="entry name" value="CTDL_fold"/>
</dbReference>
<dbReference type="InterPro" id="IPR001304">
    <property type="entry name" value="C-type_lectin-like"/>
</dbReference>
<feature type="domain" description="C-type lectin" evidence="7">
    <location>
        <begin position="512"/>
        <end position="617"/>
    </location>
</feature>
<protein>
    <submittedName>
        <fullName evidence="9">Uncharacterized protein</fullName>
    </submittedName>
</protein>
<dbReference type="OrthoDB" id="6162243at2759"/>
<reference evidence="9" key="1">
    <citation type="submission" date="2022-03" db="EMBL/GenBank/DDBJ databases">
        <authorList>
            <person name="Martin C."/>
        </authorList>
    </citation>
    <scope>NUCLEOTIDE SEQUENCE</scope>
</reference>
<feature type="region of interest" description="Disordered" evidence="3">
    <location>
        <begin position="717"/>
        <end position="736"/>
    </location>
</feature>
<dbReference type="Pfam" id="PF00008">
    <property type="entry name" value="EGF"/>
    <property type="match status" value="1"/>
</dbReference>
<dbReference type="Proteomes" id="UP000749559">
    <property type="component" value="Unassembled WGS sequence"/>
</dbReference>
<dbReference type="PROSITE" id="PS00022">
    <property type="entry name" value="EGF_1"/>
    <property type="match status" value="1"/>
</dbReference>
<dbReference type="SUPFAM" id="SSF56436">
    <property type="entry name" value="C-type lectin-like"/>
    <property type="match status" value="3"/>
</dbReference>
<feature type="disulfide bond" evidence="2">
    <location>
        <begin position="363"/>
        <end position="372"/>
    </location>
</feature>
<feature type="domain" description="Apple" evidence="8">
    <location>
        <begin position="32"/>
        <end position="117"/>
    </location>
</feature>
<name>A0A8S4N162_OWEFU</name>
<keyword evidence="5" id="KW-0732">Signal</keyword>
<dbReference type="CDD" id="cd00054">
    <property type="entry name" value="EGF_CA"/>
    <property type="match status" value="1"/>
</dbReference>
<dbReference type="PROSITE" id="PS50948">
    <property type="entry name" value="PAN"/>
    <property type="match status" value="1"/>
</dbReference>
<dbReference type="SUPFAM" id="SSF57414">
    <property type="entry name" value="Hairpin loop containing domain-like"/>
    <property type="match status" value="1"/>
</dbReference>
<proteinExistence type="predicted"/>
<dbReference type="SMART" id="SM00034">
    <property type="entry name" value="CLECT"/>
    <property type="match status" value="3"/>
</dbReference>
<feature type="signal peptide" evidence="5">
    <location>
        <begin position="1"/>
        <end position="18"/>
    </location>
</feature>
<evidence type="ECO:0000256" key="5">
    <source>
        <dbReference type="SAM" id="SignalP"/>
    </source>
</evidence>
<dbReference type="InterPro" id="IPR018378">
    <property type="entry name" value="C-type_lectin_CS"/>
</dbReference>
<keyword evidence="4" id="KW-0472">Membrane</keyword>
<feature type="chain" id="PRO_5035844007" evidence="5">
    <location>
        <begin position="19"/>
        <end position="922"/>
    </location>
</feature>
<dbReference type="SMART" id="SM00181">
    <property type="entry name" value="EGF"/>
    <property type="match status" value="1"/>
</dbReference>
<feature type="disulfide bond" evidence="2">
    <location>
        <begin position="344"/>
        <end position="361"/>
    </location>
</feature>
<accession>A0A8S4N162</accession>
<keyword evidence="2" id="KW-0245">EGF-like domain</keyword>
<dbReference type="InterPro" id="IPR016186">
    <property type="entry name" value="C-type_lectin-like/link_sf"/>
</dbReference>
<dbReference type="InterPro" id="IPR003609">
    <property type="entry name" value="Pan_app"/>
</dbReference>
<dbReference type="PROSITE" id="PS50026">
    <property type="entry name" value="EGF_3"/>
    <property type="match status" value="1"/>
</dbReference>
<dbReference type="InterPro" id="IPR000742">
    <property type="entry name" value="EGF"/>
</dbReference>
<comment type="caution">
    <text evidence="9">The sequence shown here is derived from an EMBL/GenBank/DDBJ whole genome shotgun (WGS) entry which is preliminary data.</text>
</comment>
<evidence type="ECO:0000256" key="2">
    <source>
        <dbReference type="PROSITE-ProRule" id="PRU00076"/>
    </source>
</evidence>
<evidence type="ECO:0000259" key="7">
    <source>
        <dbReference type="PROSITE" id="PS50041"/>
    </source>
</evidence>
<comment type="caution">
    <text evidence="2">Lacks conserved residue(s) required for the propagation of feature annotation.</text>
</comment>
<dbReference type="PANTHER" id="PTHR22803">
    <property type="entry name" value="MANNOSE, PHOSPHOLIPASE, LECTIN RECEPTOR RELATED"/>
    <property type="match status" value="1"/>
</dbReference>
<evidence type="ECO:0000259" key="8">
    <source>
        <dbReference type="PROSITE" id="PS50948"/>
    </source>
</evidence>
<dbReference type="Pfam" id="PF00059">
    <property type="entry name" value="Lectin_C"/>
    <property type="match status" value="3"/>
</dbReference>
<dbReference type="PROSITE" id="PS00615">
    <property type="entry name" value="C_TYPE_LECTIN_1"/>
    <property type="match status" value="1"/>
</dbReference>
<feature type="transmembrane region" description="Helical" evidence="4">
    <location>
        <begin position="874"/>
        <end position="896"/>
    </location>
</feature>
<keyword evidence="10" id="KW-1185">Reference proteome</keyword>
<dbReference type="SUPFAM" id="SSF57196">
    <property type="entry name" value="EGF/Laminin"/>
    <property type="match status" value="1"/>
</dbReference>
<feature type="domain" description="C-type lectin" evidence="7">
    <location>
        <begin position="129"/>
        <end position="253"/>
    </location>
</feature>
<organism evidence="9 10">
    <name type="scientific">Owenia fusiformis</name>
    <name type="common">Polychaete worm</name>
    <dbReference type="NCBI Taxonomy" id="6347"/>
    <lineage>
        <taxon>Eukaryota</taxon>
        <taxon>Metazoa</taxon>
        <taxon>Spiralia</taxon>
        <taxon>Lophotrochozoa</taxon>
        <taxon>Annelida</taxon>
        <taxon>Polychaeta</taxon>
        <taxon>Sedentaria</taxon>
        <taxon>Canalipalpata</taxon>
        <taxon>Sabellida</taxon>
        <taxon>Oweniida</taxon>
        <taxon>Oweniidae</taxon>
        <taxon>Owenia</taxon>
    </lineage>
</organism>
<dbReference type="Gene3D" id="3.10.100.10">
    <property type="entry name" value="Mannose-Binding Protein A, subunit A"/>
    <property type="match status" value="3"/>
</dbReference>
<dbReference type="PROSITE" id="PS01186">
    <property type="entry name" value="EGF_2"/>
    <property type="match status" value="1"/>
</dbReference>
<keyword evidence="4" id="KW-0812">Transmembrane</keyword>
<feature type="domain" description="EGF-like" evidence="6">
    <location>
        <begin position="335"/>
        <end position="373"/>
    </location>
</feature>
<evidence type="ECO:0000256" key="4">
    <source>
        <dbReference type="SAM" id="Phobius"/>
    </source>
</evidence>
<evidence type="ECO:0000256" key="1">
    <source>
        <dbReference type="ARBA" id="ARBA00023157"/>
    </source>
</evidence>
<dbReference type="PROSITE" id="PS50041">
    <property type="entry name" value="C_TYPE_LECTIN_2"/>
    <property type="match status" value="3"/>
</dbReference>
<gene>
    <name evidence="9" type="ORF">OFUS_LOCUS1964</name>
</gene>